<sequence length="254" mass="28104">MNEFLKKIIVEAGDAAFEFQVKAKVEYAKKSATDIVTDGDLLSNKIITDAIKEKYPEHAILSEEGDHNLGEEYTWIIDPIDGTFNYSKGAPLFCVIIGLAYKKEMLIGAVYAPALKELYFAEKGKGAFLNDQKINPSDVTDISLGFGNAFTQIGPKRLDLLSKFTEEAKRRDFWLGSVGVLGVSLAWVADGKRDWIVSRGGSIWDYAAPSLILTESGAKISEMDGEPWVLKDDVNNILAASTNELHEYLVKMLK</sequence>
<dbReference type="AlphaFoldDB" id="A0A554JCG4"/>
<evidence type="ECO:0000256" key="6">
    <source>
        <dbReference type="ARBA" id="ARBA00022842"/>
    </source>
</evidence>
<dbReference type="Gene3D" id="3.30.540.10">
    <property type="entry name" value="Fructose-1,6-Bisphosphatase, subunit A, domain 1"/>
    <property type="match status" value="1"/>
</dbReference>
<organism evidence="9 10">
    <name type="scientific">Candidatus Doudnabacteria bacterium Gr01-1014_77</name>
    <dbReference type="NCBI Taxonomy" id="2017133"/>
    <lineage>
        <taxon>Bacteria</taxon>
        <taxon>Candidatus Doudnaibacteriota</taxon>
    </lineage>
</organism>
<evidence type="ECO:0000313" key="10">
    <source>
        <dbReference type="Proteomes" id="UP000319613"/>
    </source>
</evidence>
<dbReference type="PROSITE" id="PS00629">
    <property type="entry name" value="IMP_1"/>
    <property type="match status" value="1"/>
</dbReference>
<dbReference type="SUPFAM" id="SSF56655">
    <property type="entry name" value="Carbohydrate phosphatase"/>
    <property type="match status" value="1"/>
</dbReference>
<dbReference type="InterPro" id="IPR020550">
    <property type="entry name" value="Inositol_monophosphatase_CS"/>
</dbReference>
<evidence type="ECO:0000256" key="2">
    <source>
        <dbReference type="ARBA" id="ARBA00001946"/>
    </source>
</evidence>
<comment type="similarity">
    <text evidence="3 8">Belongs to the inositol monophosphatase superfamily.</text>
</comment>
<comment type="caution">
    <text evidence="9">The sequence shown here is derived from an EMBL/GenBank/DDBJ whole genome shotgun (WGS) entry which is preliminary data.</text>
</comment>
<dbReference type="EC" id="3.1.3.25" evidence="8"/>
<dbReference type="GO" id="GO:0006020">
    <property type="term" value="P:inositol metabolic process"/>
    <property type="evidence" value="ECO:0007669"/>
    <property type="project" value="TreeGrafter"/>
</dbReference>
<dbReference type="InterPro" id="IPR033942">
    <property type="entry name" value="IMPase"/>
</dbReference>
<dbReference type="Gene3D" id="3.40.190.80">
    <property type="match status" value="1"/>
</dbReference>
<dbReference type="EMBL" id="VMFF01000018">
    <property type="protein sequence ID" value="TSC66009.1"/>
    <property type="molecule type" value="Genomic_DNA"/>
</dbReference>
<keyword evidence="4 7" id="KW-0479">Metal-binding</keyword>
<dbReference type="GO" id="GO:0046872">
    <property type="term" value="F:metal ion binding"/>
    <property type="evidence" value="ECO:0007669"/>
    <property type="project" value="UniProtKB-KW"/>
</dbReference>
<comment type="cofactor">
    <cofactor evidence="2 7 8">
        <name>Mg(2+)</name>
        <dbReference type="ChEBI" id="CHEBI:18420"/>
    </cofactor>
</comment>
<feature type="binding site" evidence="7">
    <location>
        <position position="78"/>
    </location>
    <ligand>
        <name>Mg(2+)</name>
        <dbReference type="ChEBI" id="CHEBI:18420"/>
        <label>1</label>
        <note>catalytic</note>
    </ligand>
</feature>
<gene>
    <name evidence="9" type="ORF">G01um101477_256</name>
</gene>
<protein>
    <recommendedName>
        <fullName evidence="8">Inositol-1-monophosphatase</fullName>
        <ecNumber evidence="8">3.1.3.25</ecNumber>
    </recommendedName>
</protein>
<dbReference type="FunFam" id="3.30.540.10:FF:000003">
    <property type="entry name" value="Inositol-1-monophosphatase"/>
    <property type="match status" value="1"/>
</dbReference>
<dbReference type="InterPro" id="IPR000760">
    <property type="entry name" value="Inositol_monophosphatase-like"/>
</dbReference>
<dbReference type="PRINTS" id="PR00377">
    <property type="entry name" value="IMPHPHTASES"/>
</dbReference>
<proteinExistence type="inferred from homology"/>
<feature type="binding site" evidence="7">
    <location>
        <position position="80"/>
    </location>
    <ligand>
        <name>Mg(2+)</name>
        <dbReference type="ChEBI" id="CHEBI:18420"/>
        <label>1</label>
        <note>catalytic</note>
    </ligand>
</feature>
<dbReference type="PROSITE" id="PS00630">
    <property type="entry name" value="IMP_2"/>
    <property type="match status" value="1"/>
</dbReference>
<dbReference type="GO" id="GO:0007165">
    <property type="term" value="P:signal transduction"/>
    <property type="evidence" value="ECO:0007669"/>
    <property type="project" value="TreeGrafter"/>
</dbReference>
<dbReference type="Pfam" id="PF00459">
    <property type="entry name" value="Inositol_P"/>
    <property type="match status" value="1"/>
</dbReference>
<dbReference type="CDD" id="cd01639">
    <property type="entry name" value="IMPase"/>
    <property type="match status" value="1"/>
</dbReference>
<keyword evidence="5 8" id="KW-0378">Hydrolase</keyword>
<dbReference type="InterPro" id="IPR020583">
    <property type="entry name" value="Inositol_monoP_metal-BS"/>
</dbReference>
<dbReference type="Proteomes" id="UP000319613">
    <property type="component" value="Unassembled WGS sequence"/>
</dbReference>
<evidence type="ECO:0000256" key="1">
    <source>
        <dbReference type="ARBA" id="ARBA00001033"/>
    </source>
</evidence>
<keyword evidence="6 7" id="KW-0460">Magnesium</keyword>
<name>A0A554JCG4_9BACT</name>
<feature type="binding site" evidence="7">
    <location>
        <position position="205"/>
    </location>
    <ligand>
        <name>Mg(2+)</name>
        <dbReference type="ChEBI" id="CHEBI:18420"/>
        <label>1</label>
        <note>catalytic</note>
    </ligand>
</feature>
<accession>A0A554JCG4</accession>
<feature type="binding site" evidence="7">
    <location>
        <position position="81"/>
    </location>
    <ligand>
        <name>Mg(2+)</name>
        <dbReference type="ChEBI" id="CHEBI:18420"/>
        <label>1</label>
        <note>catalytic</note>
    </ligand>
</feature>
<comment type="catalytic activity">
    <reaction evidence="1 8">
        <text>a myo-inositol phosphate + H2O = myo-inositol + phosphate</text>
        <dbReference type="Rhea" id="RHEA:24056"/>
        <dbReference type="ChEBI" id="CHEBI:15377"/>
        <dbReference type="ChEBI" id="CHEBI:17268"/>
        <dbReference type="ChEBI" id="CHEBI:43474"/>
        <dbReference type="ChEBI" id="CHEBI:84139"/>
        <dbReference type="EC" id="3.1.3.25"/>
    </reaction>
</comment>
<evidence type="ECO:0000256" key="8">
    <source>
        <dbReference type="RuleBase" id="RU364068"/>
    </source>
</evidence>
<evidence type="ECO:0000313" key="9">
    <source>
        <dbReference type="EMBL" id="TSC66009.1"/>
    </source>
</evidence>
<dbReference type="GO" id="GO:0046854">
    <property type="term" value="P:phosphatidylinositol phosphate biosynthetic process"/>
    <property type="evidence" value="ECO:0007669"/>
    <property type="project" value="InterPro"/>
</dbReference>
<evidence type="ECO:0000256" key="4">
    <source>
        <dbReference type="ARBA" id="ARBA00022723"/>
    </source>
</evidence>
<dbReference type="GO" id="GO:0008934">
    <property type="term" value="F:inositol monophosphate 1-phosphatase activity"/>
    <property type="evidence" value="ECO:0007669"/>
    <property type="project" value="InterPro"/>
</dbReference>
<feature type="binding site" evidence="7">
    <location>
        <position position="63"/>
    </location>
    <ligand>
        <name>Mg(2+)</name>
        <dbReference type="ChEBI" id="CHEBI:18420"/>
        <label>1</label>
        <note>catalytic</note>
    </ligand>
</feature>
<dbReference type="PANTHER" id="PTHR20854:SF4">
    <property type="entry name" value="INOSITOL-1-MONOPHOSPHATASE-RELATED"/>
    <property type="match status" value="1"/>
</dbReference>
<evidence type="ECO:0000256" key="3">
    <source>
        <dbReference type="ARBA" id="ARBA00009759"/>
    </source>
</evidence>
<evidence type="ECO:0000256" key="7">
    <source>
        <dbReference type="PIRSR" id="PIRSR600760-2"/>
    </source>
</evidence>
<dbReference type="PANTHER" id="PTHR20854">
    <property type="entry name" value="INOSITOL MONOPHOSPHATASE"/>
    <property type="match status" value="1"/>
</dbReference>
<reference evidence="9 10" key="1">
    <citation type="submission" date="2017-07" db="EMBL/GenBank/DDBJ databases">
        <title>Mechanisms for carbon and nitrogen cycling indicate functional differentiation within the Candidate Phyla Radiation.</title>
        <authorList>
            <person name="Danczak R.E."/>
            <person name="Johnston M.D."/>
            <person name="Kenah C."/>
            <person name="Slattery M."/>
            <person name="Wrighton K.C."/>
            <person name="Wilkins M.J."/>
        </authorList>
    </citation>
    <scope>NUCLEOTIDE SEQUENCE [LARGE SCALE GENOMIC DNA]</scope>
    <source>
        <strain evidence="9">Gr01-1014_77</strain>
    </source>
</reference>
<evidence type="ECO:0000256" key="5">
    <source>
        <dbReference type="ARBA" id="ARBA00022801"/>
    </source>
</evidence>